<keyword evidence="2" id="KW-1185">Reference proteome</keyword>
<dbReference type="STRING" id="45065.Lgee_0004"/>
<dbReference type="AlphaFoldDB" id="A0A0W0UA44"/>
<dbReference type="PROSITE" id="PS51186">
    <property type="entry name" value="GNAT"/>
    <property type="match status" value="1"/>
</dbReference>
<gene>
    <name evidence="1" type="ORF">Lgee_0004</name>
</gene>
<proteinExistence type="predicted"/>
<dbReference type="Gene3D" id="3.40.630.30">
    <property type="match status" value="1"/>
</dbReference>
<dbReference type="RefSeq" id="WP_028387232.1">
    <property type="nucleotide sequence ID" value="NZ_CAAAHN010000003.1"/>
</dbReference>
<name>A0A0W0UA44_9GAMM</name>
<dbReference type="InterPro" id="IPR016181">
    <property type="entry name" value="Acyl_CoA_acyltransferase"/>
</dbReference>
<dbReference type="InterPro" id="IPR000182">
    <property type="entry name" value="GNAT_dom"/>
</dbReference>
<comment type="caution">
    <text evidence="1">The sequence shown here is derived from an EMBL/GenBank/DDBJ whole genome shotgun (WGS) entry which is preliminary data.</text>
</comment>
<evidence type="ECO:0000313" key="1">
    <source>
        <dbReference type="EMBL" id="KTD04820.1"/>
    </source>
</evidence>
<dbReference type="PANTHER" id="PTHR43792:SF1">
    <property type="entry name" value="N-ACETYLTRANSFERASE DOMAIN-CONTAINING PROTEIN"/>
    <property type="match status" value="1"/>
</dbReference>
<dbReference type="GO" id="GO:0016747">
    <property type="term" value="F:acyltransferase activity, transferring groups other than amino-acyl groups"/>
    <property type="evidence" value="ECO:0007669"/>
    <property type="project" value="InterPro"/>
</dbReference>
<dbReference type="PATRIC" id="fig|45065.4.peg.5"/>
<dbReference type="EMBL" id="LNYC01000001">
    <property type="protein sequence ID" value="KTD04820.1"/>
    <property type="molecule type" value="Genomic_DNA"/>
</dbReference>
<protein>
    <submittedName>
        <fullName evidence="1">Acetyltransferase</fullName>
    </submittedName>
</protein>
<accession>A0A0W0UA44</accession>
<sequence>MNIIETERLILRTWEEGDVSNYYSLNQDPKVVEFLLNMTSISQAQTFIEKMNHQFHAHGYTLFALEEKQSGKLIGFAGLNAPAWSEKFTPCVEIGWRLSSAFWGNGYATEAAKAVLAYGFKTCALEEILAWTVPENFKSIRVMEKIGMARDLKSDFNHPEIPESHRLSKHILYRIKRK</sequence>
<dbReference type="InterPro" id="IPR051531">
    <property type="entry name" value="N-acetyltransferase"/>
</dbReference>
<dbReference type="SUPFAM" id="SSF55729">
    <property type="entry name" value="Acyl-CoA N-acyltransferases (Nat)"/>
    <property type="match status" value="1"/>
</dbReference>
<reference evidence="1 2" key="1">
    <citation type="submission" date="2015-11" db="EMBL/GenBank/DDBJ databases">
        <title>Genomic analysis of 38 Legionella species identifies large and diverse effector repertoires.</title>
        <authorList>
            <person name="Burstein D."/>
            <person name="Amaro F."/>
            <person name="Zusman T."/>
            <person name="Lifshitz Z."/>
            <person name="Cohen O."/>
            <person name="Gilbert J.A."/>
            <person name="Pupko T."/>
            <person name="Shuman H.A."/>
            <person name="Segal G."/>
        </authorList>
    </citation>
    <scope>NUCLEOTIDE SEQUENCE [LARGE SCALE GENOMIC DNA]</scope>
    <source>
        <strain evidence="1 2">ATCC 49504</strain>
    </source>
</reference>
<evidence type="ECO:0000313" key="2">
    <source>
        <dbReference type="Proteomes" id="UP000054785"/>
    </source>
</evidence>
<keyword evidence="1" id="KW-0808">Transferase</keyword>
<dbReference type="Pfam" id="PF13302">
    <property type="entry name" value="Acetyltransf_3"/>
    <property type="match status" value="1"/>
</dbReference>
<dbReference type="Proteomes" id="UP000054785">
    <property type="component" value="Unassembled WGS sequence"/>
</dbReference>
<dbReference type="OrthoDB" id="9801656at2"/>
<organism evidence="1 2">
    <name type="scientific">Legionella geestiana</name>
    <dbReference type="NCBI Taxonomy" id="45065"/>
    <lineage>
        <taxon>Bacteria</taxon>
        <taxon>Pseudomonadati</taxon>
        <taxon>Pseudomonadota</taxon>
        <taxon>Gammaproteobacteria</taxon>
        <taxon>Legionellales</taxon>
        <taxon>Legionellaceae</taxon>
        <taxon>Legionella</taxon>
    </lineage>
</organism>
<dbReference type="PANTHER" id="PTHR43792">
    <property type="entry name" value="GNAT FAMILY, PUTATIVE (AFU_ORTHOLOGUE AFUA_3G00765)-RELATED-RELATED"/>
    <property type="match status" value="1"/>
</dbReference>